<feature type="transmembrane region" description="Helical" evidence="6">
    <location>
        <begin position="168"/>
        <end position="190"/>
    </location>
</feature>
<gene>
    <name evidence="7" type="ORF">A2856_02280</name>
</gene>
<evidence type="ECO:0000256" key="2">
    <source>
        <dbReference type="ARBA" id="ARBA00022475"/>
    </source>
</evidence>
<feature type="transmembrane region" description="Helical" evidence="6">
    <location>
        <begin position="211"/>
        <end position="231"/>
    </location>
</feature>
<feature type="transmembrane region" description="Helical" evidence="6">
    <location>
        <begin position="291"/>
        <end position="315"/>
    </location>
</feature>
<proteinExistence type="predicted"/>
<evidence type="ECO:0000256" key="3">
    <source>
        <dbReference type="ARBA" id="ARBA00022692"/>
    </source>
</evidence>
<organism evidence="7 8">
    <name type="scientific">Candidatus Uhrbacteria bacterium RIFCSPHIGHO2_01_FULL_63_20</name>
    <dbReference type="NCBI Taxonomy" id="1802385"/>
    <lineage>
        <taxon>Bacteria</taxon>
        <taxon>Candidatus Uhriibacteriota</taxon>
    </lineage>
</organism>
<evidence type="ECO:0000256" key="6">
    <source>
        <dbReference type="SAM" id="Phobius"/>
    </source>
</evidence>
<feature type="transmembrane region" description="Helical" evidence="6">
    <location>
        <begin position="251"/>
        <end position="270"/>
    </location>
</feature>
<feature type="transmembrane region" description="Helical" evidence="6">
    <location>
        <begin position="145"/>
        <end position="162"/>
    </location>
</feature>
<sequence>MSGSDVAKNTLYLTLASVGQKVLSFVYFLLIARVMKPEATGGYFLALSVITVALVVSDFGTNSVLIREVAKKPDDVGLVRRALALKLLTTLLGAAFAFGAAKLLGYAPEVQMLVALAVLVMAADTFSQFYYGVLRGLRKLSYESIGLFVGMSLTLVVGGFVLTTSPSLPLLIIALLVGSSFNLIYAAVMAARRLGRSVLMPSWDLHGTRALVRHAAPFLLAGLFVKAYSYVDVQFLNHYLGAAAVGVYSVAYKYVYAFQFLPLAFVAALYPGMSARVGKDEAGLATLFERAMWYMLLLAAPLAFGLWAVAAQAVALVGPEYVAAVPVLSLFAFVLVPAFLDFPIGSLLNASGRQGTKTAIFGVTMLVNAGLNWVLIPRFGMMGAAAASIASTWFLVLCGLRFVPKIVHGFRGSRLLVTAVKILASGAVMGVAARSVTDVDALGRLSLVAAVAVGALVYAGMLFATGAISVADAKGLILLFKREKTYAEAPPADA</sequence>
<dbReference type="AlphaFoldDB" id="A0A1F7TLT1"/>
<dbReference type="STRING" id="1802385.A2856_02280"/>
<keyword evidence="4 6" id="KW-1133">Transmembrane helix</keyword>
<evidence type="ECO:0000256" key="5">
    <source>
        <dbReference type="ARBA" id="ARBA00023136"/>
    </source>
</evidence>
<dbReference type="InterPro" id="IPR050833">
    <property type="entry name" value="Poly_Biosynth_Transport"/>
</dbReference>
<name>A0A1F7TLT1_9BACT</name>
<protein>
    <submittedName>
        <fullName evidence="7">Uncharacterized protein</fullName>
    </submittedName>
</protein>
<feature type="transmembrane region" description="Helical" evidence="6">
    <location>
        <begin position="415"/>
        <end position="433"/>
    </location>
</feature>
<comment type="subcellular location">
    <subcellularLocation>
        <location evidence="1">Cell membrane</location>
        <topology evidence="1">Multi-pass membrane protein</topology>
    </subcellularLocation>
</comment>
<accession>A0A1F7TLT1</accession>
<evidence type="ECO:0000313" key="8">
    <source>
        <dbReference type="Proteomes" id="UP000177885"/>
    </source>
</evidence>
<reference evidence="7 8" key="1">
    <citation type="journal article" date="2016" name="Nat. Commun.">
        <title>Thousands of microbial genomes shed light on interconnected biogeochemical processes in an aquifer system.</title>
        <authorList>
            <person name="Anantharaman K."/>
            <person name="Brown C.T."/>
            <person name="Hug L.A."/>
            <person name="Sharon I."/>
            <person name="Castelle C.J."/>
            <person name="Probst A.J."/>
            <person name="Thomas B.C."/>
            <person name="Singh A."/>
            <person name="Wilkins M.J."/>
            <person name="Karaoz U."/>
            <person name="Brodie E.L."/>
            <person name="Williams K.H."/>
            <person name="Hubbard S.S."/>
            <person name="Banfield J.F."/>
        </authorList>
    </citation>
    <scope>NUCLEOTIDE SEQUENCE [LARGE SCALE GENOMIC DNA]</scope>
</reference>
<feature type="transmembrane region" description="Helical" evidence="6">
    <location>
        <begin position="445"/>
        <end position="471"/>
    </location>
</feature>
<feature type="transmembrane region" description="Helical" evidence="6">
    <location>
        <begin position="12"/>
        <end position="31"/>
    </location>
</feature>
<feature type="transmembrane region" description="Helical" evidence="6">
    <location>
        <begin position="321"/>
        <end position="344"/>
    </location>
</feature>
<comment type="caution">
    <text evidence="7">The sequence shown here is derived from an EMBL/GenBank/DDBJ whole genome shotgun (WGS) entry which is preliminary data.</text>
</comment>
<keyword evidence="3 6" id="KW-0812">Transmembrane</keyword>
<feature type="transmembrane region" description="Helical" evidence="6">
    <location>
        <begin position="382"/>
        <end position="403"/>
    </location>
</feature>
<feature type="transmembrane region" description="Helical" evidence="6">
    <location>
        <begin position="87"/>
        <end position="107"/>
    </location>
</feature>
<evidence type="ECO:0000256" key="4">
    <source>
        <dbReference type="ARBA" id="ARBA00022989"/>
    </source>
</evidence>
<dbReference type="Proteomes" id="UP000177885">
    <property type="component" value="Unassembled WGS sequence"/>
</dbReference>
<feature type="transmembrane region" description="Helical" evidence="6">
    <location>
        <begin position="113"/>
        <end position="133"/>
    </location>
</feature>
<dbReference type="GO" id="GO:0005886">
    <property type="term" value="C:plasma membrane"/>
    <property type="evidence" value="ECO:0007669"/>
    <property type="project" value="UniProtKB-SubCell"/>
</dbReference>
<dbReference type="CDD" id="cd13128">
    <property type="entry name" value="MATE_Wzx_like"/>
    <property type="match status" value="1"/>
</dbReference>
<dbReference type="PANTHER" id="PTHR30250:SF11">
    <property type="entry name" value="O-ANTIGEN TRANSPORTER-RELATED"/>
    <property type="match status" value="1"/>
</dbReference>
<dbReference type="InterPro" id="IPR002797">
    <property type="entry name" value="Polysacc_synth"/>
</dbReference>
<feature type="transmembrane region" description="Helical" evidence="6">
    <location>
        <begin position="43"/>
        <end position="66"/>
    </location>
</feature>
<feature type="transmembrane region" description="Helical" evidence="6">
    <location>
        <begin position="356"/>
        <end position="376"/>
    </location>
</feature>
<dbReference type="Pfam" id="PF01943">
    <property type="entry name" value="Polysacc_synt"/>
    <property type="match status" value="1"/>
</dbReference>
<keyword evidence="2" id="KW-1003">Cell membrane</keyword>
<dbReference type="EMBL" id="MGDT01000007">
    <property type="protein sequence ID" value="OGL66497.1"/>
    <property type="molecule type" value="Genomic_DNA"/>
</dbReference>
<keyword evidence="5 6" id="KW-0472">Membrane</keyword>
<dbReference type="PANTHER" id="PTHR30250">
    <property type="entry name" value="PST FAMILY PREDICTED COLANIC ACID TRANSPORTER"/>
    <property type="match status" value="1"/>
</dbReference>
<evidence type="ECO:0000256" key="1">
    <source>
        <dbReference type="ARBA" id="ARBA00004651"/>
    </source>
</evidence>
<evidence type="ECO:0000313" key="7">
    <source>
        <dbReference type="EMBL" id="OGL66497.1"/>
    </source>
</evidence>